<dbReference type="InterPro" id="IPR036291">
    <property type="entry name" value="NAD(P)-bd_dom_sf"/>
</dbReference>
<evidence type="ECO:0000313" key="3">
    <source>
        <dbReference type="Proteomes" id="UP000461730"/>
    </source>
</evidence>
<sequence>MKVAVIGATGFVGAHITNELASRGIEVLGISRQEKASKKDNISYVAIDVTNVAALATALKGHDVVVNSFNPGWTNPNIYEDFITGSKAIQEAVKLSGVKRFITIGGAGSLYASEGGPQIIDTFPSDSPFYPGAKAAKDYLDIIKEEKELDWAFFSPALEMHQGITTGRTGKYRLGTDFPVMDQNGKNLLSGEDLAVVIADEVENPKHHRMRFTAAY</sequence>
<comment type="caution">
    <text evidence="2">The sequence shown here is derived from an EMBL/GenBank/DDBJ whole genome shotgun (WGS) entry which is preliminary data.</text>
</comment>
<dbReference type="InterPro" id="IPR051606">
    <property type="entry name" value="Polyketide_Oxido-like"/>
</dbReference>
<dbReference type="EMBL" id="WRXN01000008">
    <property type="protein sequence ID" value="MVT10364.1"/>
    <property type="molecule type" value="Genomic_DNA"/>
</dbReference>
<dbReference type="Pfam" id="PF13460">
    <property type="entry name" value="NAD_binding_10"/>
    <property type="match status" value="1"/>
</dbReference>
<proteinExistence type="predicted"/>
<dbReference type="InterPro" id="IPR016040">
    <property type="entry name" value="NAD(P)-bd_dom"/>
</dbReference>
<dbReference type="Gene3D" id="3.40.50.720">
    <property type="entry name" value="NAD(P)-binding Rossmann-like Domain"/>
    <property type="match status" value="1"/>
</dbReference>
<dbReference type="AlphaFoldDB" id="A0A7K1U7N2"/>
<name>A0A7K1U7N2_9BACT</name>
<keyword evidence="3" id="KW-1185">Reference proteome</keyword>
<feature type="domain" description="NAD(P)-binding" evidence="1">
    <location>
        <begin position="7"/>
        <end position="205"/>
    </location>
</feature>
<gene>
    <name evidence="2" type="ORF">GO493_18975</name>
</gene>
<organism evidence="2 3">
    <name type="scientific">Chitinophaga tropicalis</name>
    <dbReference type="NCBI Taxonomy" id="2683588"/>
    <lineage>
        <taxon>Bacteria</taxon>
        <taxon>Pseudomonadati</taxon>
        <taxon>Bacteroidota</taxon>
        <taxon>Chitinophagia</taxon>
        <taxon>Chitinophagales</taxon>
        <taxon>Chitinophagaceae</taxon>
        <taxon>Chitinophaga</taxon>
    </lineage>
</organism>
<dbReference type="Proteomes" id="UP000461730">
    <property type="component" value="Unassembled WGS sequence"/>
</dbReference>
<reference evidence="2 3" key="1">
    <citation type="submission" date="2019-12" db="EMBL/GenBank/DDBJ databases">
        <title>Chitinophaga sp. strain ysch24 (GDMCC 1.1355), whole genome shotgun sequence.</title>
        <authorList>
            <person name="Zhang X."/>
        </authorList>
    </citation>
    <scope>NUCLEOTIDE SEQUENCE [LARGE SCALE GENOMIC DNA]</scope>
    <source>
        <strain evidence="3">ysch24</strain>
    </source>
</reference>
<dbReference type="GO" id="GO:0016646">
    <property type="term" value="F:oxidoreductase activity, acting on the CH-NH group of donors, NAD or NADP as acceptor"/>
    <property type="evidence" value="ECO:0007669"/>
    <property type="project" value="TreeGrafter"/>
</dbReference>
<dbReference type="PANTHER" id="PTHR43355:SF2">
    <property type="entry name" value="FLAVIN REDUCTASE (NADPH)"/>
    <property type="match status" value="1"/>
</dbReference>
<dbReference type="RefSeq" id="WP_157307807.1">
    <property type="nucleotide sequence ID" value="NZ_WRXN01000008.1"/>
</dbReference>
<evidence type="ECO:0000313" key="2">
    <source>
        <dbReference type="EMBL" id="MVT10364.1"/>
    </source>
</evidence>
<accession>A0A7K1U7N2</accession>
<protein>
    <submittedName>
        <fullName evidence="2">NAD(P)H-binding protein</fullName>
    </submittedName>
</protein>
<dbReference type="PANTHER" id="PTHR43355">
    <property type="entry name" value="FLAVIN REDUCTASE (NADPH)"/>
    <property type="match status" value="1"/>
</dbReference>
<evidence type="ECO:0000259" key="1">
    <source>
        <dbReference type="Pfam" id="PF13460"/>
    </source>
</evidence>
<dbReference type="SUPFAM" id="SSF51735">
    <property type="entry name" value="NAD(P)-binding Rossmann-fold domains"/>
    <property type="match status" value="1"/>
</dbReference>